<dbReference type="CDD" id="cd08897">
    <property type="entry name" value="SRPBCC_CalC_Aha1-like_4"/>
    <property type="match status" value="1"/>
</dbReference>
<feature type="domain" description="Activator of Hsp90 ATPase homologue 1/2-like C-terminal" evidence="2">
    <location>
        <begin position="15"/>
        <end position="137"/>
    </location>
</feature>
<dbReference type="Pfam" id="PF08327">
    <property type="entry name" value="AHSA1"/>
    <property type="match status" value="1"/>
</dbReference>
<dbReference type="InterPro" id="IPR013538">
    <property type="entry name" value="ASHA1/2-like_C"/>
</dbReference>
<proteinExistence type="inferred from homology"/>
<dbReference type="EMBL" id="JAUSTZ010000003">
    <property type="protein sequence ID" value="MDQ0225805.1"/>
    <property type="molecule type" value="Genomic_DNA"/>
</dbReference>
<evidence type="ECO:0000259" key="2">
    <source>
        <dbReference type="Pfam" id="PF08327"/>
    </source>
</evidence>
<gene>
    <name evidence="3" type="ORF">J2S02_002149</name>
</gene>
<dbReference type="InterPro" id="IPR023393">
    <property type="entry name" value="START-like_dom_sf"/>
</dbReference>
<reference evidence="3 4" key="1">
    <citation type="submission" date="2023-07" db="EMBL/GenBank/DDBJ databases">
        <title>Genomic Encyclopedia of Type Strains, Phase IV (KMG-IV): sequencing the most valuable type-strain genomes for metagenomic binning, comparative biology and taxonomic classification.</title>
        <authorList>
            <person name="Goeker M."/>
        </authorList>
    </citation>
    <scope>NUCLEOTIDE SEQUENCE [LARGE SCALE GENOMIC DNA]</scope>
    <source>
        <strain evidence="3 4">DSM 17723</strain>
    </source>
</reference>
<keyword evidence="4" id="KW-1185">Reference proteome</keyword>
<dbReference type="RefSeq" id="WP_174880116.1">
    <property type="nucleotide sequence ID" value="NZ_CADEPK010000101.1"/>
</dbReference>
<comment type="similarity">
    <text evidence="1">Belongs to the AHA1 family.</text>
</comment>
<evidence type="ECO:0000256" key="1">
    <source>
        <dbReference type="ARBA" id="ARBA00006817"/>
    </source>
</evidence>
<evidence type="ECO:0000313" key="4">
    <source>
        <dbReference type="Proteomes" id="UP001232245"/>
    </source>
</evidence>
<dbReference type="SUPFAM" id="SSF55961">
    <property type="entry name" value="Bet v1-like"/>
    <property type="match status" value="1"/>
</dbReference>
<sequence>METAKKITVETTVHIPVETVWKYWTEPAHIKKWNNASDEWHTPIAENDLRAGGKFLSRMEAKDGSFGFDFSGIYDEVILHEVIAYTLGDGRKVKITFKGLENGTEVIETFDAETSNPIEFQQQGWQAILDNFKKYAEQPSI</sequence>
<dbReference type="Gene3D" id="3.30.530.20">
    <property type="match status" value="1"/>
</dbReference>
<dbReference type="Proteomes" id="UP001232245">
    <property type="component" value="Unassembled WGS sequence"/>
</dbReference>
<comment type="caution">
    <text evidence="3">The sequence shown here is derived from an EMBL/GenBank/DDBJ whole genome shotgun (WGS) entry which is preliminary data.</text>
</comment>
<accession>A0ABT9Z0L5</accession>
<name>A0ABT9Z0L5_9BACI</name>
<evidence type="ECO:0000313" key="3">
    <source>
        <dbReference type="EMBL" id="MDQ0225805.1"/>
    </source>
</evidence>
<protein>
    <submittedName>
        <fullName evidence="3">Uncharacterized protein YndB with AHSA1/START domain</fullName>
    </submittedName>
</protein>
<organism evidence="3 4">
    <name type="scientific">Metabacillus niabensis</name>
    <dbReference type="NCBI Taxonomy" id="324854"/>
    <lineage>
        <taxon>Bacteria</taxon>
        <taxon>Bacillati</taxon>
        <taxon>Bacillota</taxon>
        <taxon>Bacilli</taxon>
        <taxon>Bacillales</taxon>
        <taxon>Bacillaceae</taxon>
        <taxon>Metabacillus</taxon>
    </lineage>
</organism>